<comment type="caution">
    <text evidence="1">The sequence shown here is derived from an EMBL/GenBank/DDBJ whole genome shotgun (WGS) entry which is preliminary data.</text>
</comment>
<dbReference type="Proteomes" id="UP000663827">
    <property type="component" value="Unassembled WGS sequence"/>
</dbReference>
<protein>
    <submittedName>
        <fullName evidence="1">Uncharacterized protein</fullName>
    </submittedName>
</protein>
<name>A0A8H3E4P8_9AGAM</name>
<organism evidence="1 2">
    <name type="scientific">Rhizoctonia solani</name>
    <dbReference type="NCBI Taxonomy" id="456999"/>
    <lineage>
        <taxon>Eukaryota</taxon>
        <taxon>Fungi</taxon>
        <taxon>Dikarya</taxon>
        <taxon>Basidiomycota</taxon>
        <taxon>Agaricomycotina</taxon>
        <taxon>Agaricomycetes</taxon>
        <taxon>Cantharellales</taxon>
        <taxon>Ceratobasidiaceae</taxon>
        <taxon>Rhizoctonia</taxon>
    </lineage>
</organism>
<accession>A0A8H3E4P8</accession>
<dbReference type="AlphaFoldDB" id="A0A8H3E4P8"/>
<evidence type="ECO:0000313" key="2">
    <source>
        <dbReference type="Proteomes" id="UP000663827"/>
    </source>
</evidence>
<evidence type="ECO:0000313" key="1">
    <source>
        <dbReference type="EMBL" id="CAE7175155.1"/>
    </source>
</evidence>
<proteinExistence type="predicted"/>
<dbReference type="EMBL" id="CAJNJQ010002423">
    <property type="protein sequence ID" value="CAE7175155.1"/>
    <property type="molecule type" value="Genomic_DNA"/>
</dbReference>
<reference evidence="1" key="1">
    <citation type="submission" date="2021-01" db="EMBL/GenBank/DDBJ databases">
        <authorList>
            <person name="Kaushik A."/>
        </authorList>
    </citation>
    <scope>NUCLEOTIDE SEQUENCE</scope>
    <source>
        <strain evidence="1">AG5</strain>
    </source>
</reference>
<gene>
    <name evidence="1" type="ORF">RDB_LOCUS110586</name>
</gene>
<feature type="non-terminal residue" evidence="1">
    <location>
        <position position="1"/>
    </location>
</feature>
<sequence>MSRFFSGRLPSAPTPGASPYLHDKIIITKRAALGLEVLVRIPVVGAQEEAEPFFDWCRRHPNSSIQLMQLRKERVAPFFHEYITFRLKHGGSFRIDRRQSPNILTPLQCIDDAGVEAFDSIEEIVDMEDSMYNPSDCLVHIDFTTDVHLCLITDFCVTVSKHKRANVYTVQRYNCYFYAQAMILYVLCWAHGWTGDHIWYTASARSVDDSNSGPGTHINQTPLGILKKNSGITIRISENEPEIYYKEEENTIISDSALPSHGDRPSIWRESWTMLRALRGKSMNSPPGSMQESSIGDLQIYLSRFICAHSIRAAKYEMLKCSAPGVEHDIKEVIDQLWKQSMRRVPMLLEWKKVAEDHEIWSRFSKINIFSCENPFPGILISRH</sequence>